<name>A0AAU7NIJ8_9CLOS</name>
<sequence>MTTNNYFEIFSNYKLQVSYVNSKEKGALYYILVRGHSTVVVPIVSLLTKRAFFSDDVNSFQKEIDTIAGEDAIIGDVAADDNPIRTMLSDESFPINLSTLQVILPDTILIFKYKETNKPIVFVTKFSTFRLLSSLLNEYFTNYECIYSLLELKQLTVATTFTIQDGKCGQ</sequence>
<evidence type="ECO:0000313" key="1">
    <source>
        <dbReference type="EMBL" id="XBR32804.1"/>
    </source>
</evidence>
<dbReference type="EMBL" id="PP869314">
    <property type="protein sequence ID" value="XBR32804.1"/>
    <property type="molecule type" value="Genomic_RNA"/>
</dbReference>
<accession>A0AAU7NIJ8</accession>
<reference evidence="1" key="1">
    <citation type="submission" date="2024-06" db="EMBL/GenBank/DDBJ databases">
        <title>Olive leaf mottling virus (OLMV): a new member of the genus Olivavirus in the family Closteroviridae.</title>
        <authorList>
            <person name="Ruiz-Garcia A.B."/>
            <person name="Olmos A."/>
        </authorList>
    </citation>
    <scope>NUCLEOTIDE SEQUENCE</scope>
    <source>
        <strain evidence="1">OLMV158</strain>
    </source>
</reference>
<organism evidence="1">
    <name type="scientific">Olive leaf mottling virus</name>
    <dbReference type="NCBI Taxonomy" id="3162628"/>
    <lineage>
        <taxon>Viruses</taxon>
        <taxon>Riboviria</taxon>
        <taxon>Orthornavirae</taxon>
        <taxon>Kitrinoviricota</taxon>
        <taxon>Alsuviricetes</taxon>
        <taxon>Martellivirales</taxon>
        <taxon>Closteroviridae</taxon>
        <taxon>Olivavirus</taxon>
    </lineage>
</organism>
<protein>
    <submittedName>
        <fullName evidence="1">P19</fullName>
    </submittedName>
</protein>
<proteinExistence type="predicted"/>